<evidence type="ECO:0000313" key="3">
    <source>
        <dbReference type="Proteomes" id="UP001295684"/>
    </source>
</evidence>
<feature type="region of interest" description="Disordered" evidence="1">
    <location>
        <begin position="379"/>
        <end position="404"/>
    </location>
</feature>
<sequence length="731" mass="84509">MSNLKCQHEGCCSNATRYIPENQLYLCDYDQRIQYPNLDVTHLVDPSVIEMTIKIIDHCCKDLMAFTIKQNKGRAFDKYEALSKRVKAELDYLAEQLEKALDTGDLFIFSSILHEAGEIRNRLQSDPLYLDFAIAKAWSYSAAVAQSKELRSSEVVEMELKKKYELTFEKLKIQTRKTQRSHQQEISDLDAQLEAERATSSNLRQEIEKLQDTQTRELKELSQRAQDRVSELSNFIGELQQKAQILEQTVVELKGQIAVLGSELETEQTNYQDLQQEVNLLKEGHQQEVEKLKKSSEDKVNELKGFIKGLQNNTQDLKQIINEREKEVSALKDTDQKKGSNILALNGKISEEREVFKKLQTEYDDLVEQLNQKEEEIKDTKKKLNDEQNSYRQDTQKLKDDHTQSMVQLRKAKDTEIKALSDASEAKIEDLKKTLQNRQKNDSNKIKDLQNNVKTLKNSLAQTKKENNKLAEEVKAISSDYERMEQSLISKLSISDYSDFSLLYNTKILSTNTDKNRQFGPKSELDLELNNPKHMQFLKSLTQRIPELDSFNLFKIPVKSQEVKTFLANYFPSKVKVCHFNVGSELSSSLSFYWKELEEMEKRVTDQMYIHKFELSESELVDLLSANKNKPVFGLRYCKLPLYSSPNFKGKLKGSTMDGLCLMGCFKNSYASWTKSGSQFKNLMFGLSKEQDFRKNLQWISLDDCCIEERQIKQILKATGFGHLQICKYSG</sequence>
<gene>
    <name evidence="2" type="ORF">ECRASSUSDP1_LOCUS29060</name>
</gene>
<dbReference type="PANTHER" id="PTHR34707">
    <property type="entry name" value="VIMENTIN-TYPE INTERMEDIATE FILAMENT-ASSOCIATED COILED-COIL PROTEIN"/>
    <property type="match status" value="1"/>
</dbReference>
<keyword evidence="3" id="KW-1185">Reference proteome</keyword>
<dbReference type="EMBL" id="CAMPGE010029937">
    <property type="protein sequence ID" value="CAI2387427.1"/>
    <property type="molecule type" value="Genomic_DNA"/>
</dbReference>
<dbReference type="PANTHER" id="PTHR34707:SF1">
    <property type="entry name" value="VIMENTIN-TYPE INTERMEDIATE FILAMENT-ASSOCIATED COILED-COIL PROTEIN"/>
    <property type="match status" value="1"/>
</dbReference>
<reference evidence="2" key="1">
    <citation type="submission" date="2023-07" db="EMBL/GenBank/DDBJ databases">
        <authorList>
            <consortium name="AG Swart"/>
            <person name="Singh M."/>
            <person name="Singh A."/>
            <person name="Seah K."/>
            <person name="Emmerich C."/>
        </authorList>
    </citation>
    <scope>NUCLEOTIDE SEQUENCE</scope>
    <source>
        <strain evidence="2">DP1</strain>
    </source>
</reference>
<accession>A0AAD2DAT5</accession>
<evidence type="ECO:0000256" key="1">
    <source>
        <dbReference type="SAM" id="MobiDB-lite"/>
    </source>
</evidence>
<dbReference type="GO" id="GO:0045098">
    <property type="term" value="C:type III intermediate filament"/>
    <property type="evidence" value="ECO:0007669"/>
    <property type="project" value="TreeGrafter"/>
</dbReference>
<protein>
    <submittedName>
        <fullName evidence="2">Uncharacterized protein</fullName>
    </submittedName>
</protein>
<name>A0AAD2DAT5_EUPCR</name>
<organism evidence="2 3">
    <name type="scientific">Euplotes crassus</name>
    <dbReference type="NCBI Taxonomy" id="5936"/>
    <lineage>
        <taxon>Eukaryota</taxon>
        <taxon>Sar</taxon>
        <taxon>Alveolata</taxon>
        <taxon>Ciliophora</taxon>
        <taxon>Intramacronucleata</taxon>
        <taxon>Spirotrichea</taxon>
        <taxon>Hypotrichia</taxon>
        <taxon>Euplotida</taxon>
        <taxon>Euplotidae</taxon>
        <taxon>Moneuplotes</taxon>
    </lineage>
</organism>
<proteinExistence type="predicted"/>
<dbReference type="AlphaFoldDB" id="A0AAD2DAT5"/>
<feature type="compositionally biased region" description="Basic and acidic residues" evidence="1">
    <location>
        <begin position="394"/>
        <end position="403"/>
    </location>
</feature>
<comment type="caution">
    <text evidence="2">The sequence shown here is derived from an EMBL/GenBank/DDBJ whole genome shotgun (WGS) entry which is preliminary data.</text>
</comment>
<evidence type="ECO:0000313" key="2">
    <source>
        <dbReference type="EMBL" id="CAI2387427.1"/>
    </source>
</evidence>
<dbReference type="Gene3D" id="1.10.287.1490">
    <property type="match status" value="1"/>
</dbReference>
<dbReference type="Proteomes" id="UP001295684">
    <property type="component" value="Unassembled WGS sequence"/>
</dbReference>